<dbReference type="InterPro" id="IPR013078">
    <property type="entry name" value="His_Pase_superF_clade-1"/>
</dbReference>
<reference evidence="2" key="1">
    <citation type="submission" date="2017-03" db="EMBL/GenBank/DDBJ databases">
        <title>Draft genome sequence of Moraxella equi CCUG 4950T type strain.</title>
        <authorList>
            <person name="Salva-Serra F."/>
            <person name="Engstrom-Jakobsson H."/>
            <person name="Thorell K."/>
            <person name="Jaen-Luchoro D."/>
            <person name="Gonzales-Siles L."/>
            <person name="Karlsson R."/>
            <person name="Yazdan S."/>
            <person name="Boulund F."/>
            <person name="Johnning A."/>
            <person name="Engstrand L."/>
            <person name="Kristiansson E."/>
            <person name="Moore E."/>
        </authorList>
    </citation>
    <scope>NUCLEOTIDE SEQUENCE [LARGE SCALE GENOMIC DNA]</scope>
    <source>
        <strain evidence="2">CCUG 4441</strain>
    </source>
</reference>
<evidence type="ECO:0000313" key="2">
    <source>
        <dbReference type="Proteomes" id="UP000191025"/>
    </source>
</evidence>
<dbReference type="Proteomes" id="UP000191025">
    <property type="component" value="Unassembled WGS sequence"/>
</dbReference>
<dbReference type="EMBL" id="MXAN01000041">
    <property type="protein sequence ID" value="OPH36942.1"/>
    <property type="molecule type" value="Genomic_DNA"/>
</dbReference>
<dbReference type="SUPFAM" id="SSF53254">
    <property type="entry name" value="Phosphoglycerate mutase-like"/>
    <property type="match status" value="1"/>
</dbReference>
<dbReference type="SMART" id="SM00855">
    <property type="entry name" value="PGAM"/>
    <property type="match status" value="1"/>
</dbReference>
<dbReference type="InterPro" id="IPR050275">
    <property type="entry name" value="PGM_Phosphatase"/>
</dbReference>
<dbReference type="PANTHER" id="PTHR48100">
    <property type="entry name" value="BROAD-SPECIFICITY PHOSPHATASE YOR283W-RELATED"/>
    <property type="match status" value="1"/>
</dbReference>
<dbReference type="GO" id="GO:0016791">
    <property type="term" value="F:phosphatase activity"/>
    <property type="evidence" value="ECO:0007669"/>
    <property type="project" value="TreeGrafter"/>
</dbReference>
<proteinExistence type="predicted"/>
<dbReference type="Gene3D" id="3.40.50.1240">
    <property type="entry name" value="Phosphoglycerate mutase-like"/>
    <property type="match status" value="1"/>
</dbReference>
<dbReference type="InterPro" id="IPR029033">
    <property type="entry name" value="His_PPase_superfam"/>
</dbReference>
<protein>
    <submittedName>
        <fullName evidence="1">Histidine phosphatase family protein</fullName>
    </submittedName>
</protein>
<organism evidence="1 2">
    <name type="scientific">Moraxella lacunata</name>
    <dbReference type="NCBI Taxonomy" id="477"/>
    <lineage>
        <taxon>Bacteria</taxon>
        <taxon>Pseudomonadati</taxon>
        <taxon>Pseudomonadota</taxon>
        <taxon>Gammaproteobacteria</taxon>
        <taxon>Moraxellales</taxon>
        <taxon>Moraxellaceae</taxon>
        <taxon>Moraxella</taxon>
    </lineage>
</organism>
<dbReference type="Pfam" id="PF00300">
    <property type="entry name" value="His_Phos_1"/>
    <property type="match status" value="1"/>
</dbReference>
<name>A0A1V4GWA9_MORLA</name>
<gene>
    <name evidence="1" type="ORF">B5J94_06270</name>
</gene>
<comment type="caution">
    <text evidence="1">The sequence shown here is derived from an EMBL/GenBank/DDBJ whole genome shotgun (WGS) entry which is preliminary data.</text>
</comment>
<sequence length="216" mass="24850">MKKFYLIRHAQSESNAGHAIRPNHEIAITKLGQTQATDVADWLITHVPTPDRVFVSSYIRTHQTAQPYLDRTGMTPVQIDDLREFNYLDYEHIKDLTLSQIVKMADDYWANNDKTHTDSPTTDNFVNLAERVKAVRDAFDALPDGTYVVFTHGMWLGMLMWQLVLGYHGGECPRLFNMIKFREFELAVRPKNCEVYLMISDDGHSTISKVRARGDD</sequence>
<dbReference type="AlphaFoldDB" id="A0A1V4GWA9"/>
<accession>A0A1V4GWA9</accession>
<dbReference type="CDD" id="cd07067">
    <property type="entry name" value="HP_PGM_like"/>
    <property type="match status" value="1"/>
</dbReference>
<evidence type="ECO:0000313" key="1">
    <source>
        <dbReference type="EMBL" id="OPH36942.1"/>
    </source>
</evidence>
<dbReference type="RefSeq" id="WP_062501202.1">
    <property type="nucleotide sequence ID" value="NZ_MXAN01000041.1"/>
</dbReference>